<reference evidence="2" key="1">
    <citation type="submission" date="2020-01" db="EMBL/GenBank/DDBJ databases">
        <authorList>
            <person name="Meier V. D."/>
            <person name="Meier V D."/>
        </authorList>
    </citation>
    <scope>NUCLEOTIDE SEQUENCE</scope>
    <source>
        <strain evidence="2">HLG_WM_MAG_03</strain>
    </source>
</reference>
<keyword evidence="2" id="KW-0808">Transferase</keyword>
<evidence type="ECO:0000313" key="2">
    <source>
        <dbReference type="EMBL" id="CAA6802999.1"/>
    </source>
</evidence>
<dbReference type="EMBL" id="CACVAR010000109">
    <property type="protein sequence ID" value="CAA6802999.1"/>
    <property type="molecule type" value="Genomic_DNA"/>
</dbReference>
<organism evidence="2">
    <name type="scientific">uncultured Sulfurovum sp</name>
    <dbReference type="NCBI Taxonomy" id="269237"/>
    <lineage>
        <taxon>Bacteria</taxon>
        <taxon>Pseudomonadati</taxon>
        <taxon>Campylobacterota</taxon>
        <taxon>Epsilonproteobacteria</taxon>
        <taxon>Campylobacterales</taxon>
        <taxon>Sulfurovaceae</taxon>
        <taxon>Sulfurovum</taxon>
        <taxon>environmental samples</taxon>
    </lineage>
</organism>
<keyword evidence="2" id="KW-0548">Nucleotidyltransferase</keyword>
<dbReference type="Pfam" id="PF01471">
    <property type="entry name" value="PG_binding_1"/>
    <property type="match status" value="1"/>
</dbReference>
<dbReference type="InterPro" id="IPR036365">
    <property type="entry name" value="PGBD-like_sf"/>
</dbReference>
<accession>A0A6S6SE17</accession>
<gene>
    <name evidence="2" type="ORF">HELGO_WM34514</name>
</gene>
<dbReference type="GO" id="GO:0003964">
    <property type="term" value="F:RNA-directed DNA polymerase activity"/>
    <property type="evidence" value="ECO:0007669"/>
    <property type="project" value="UniProtKB-KW"/>
</dbReference>
<feature type="domain" description="Peptidoglycan binding-like" evidence="1">
    <location>
        <begin position="408"/>
        <end position="461"/>
    </location>
</feature>
<name>A0A6S6SE17_9BACT</name>
<dbReference type="Gene3D" id="1.10.101.10">
    <property type="entry name" value="PGBD-like superfamily/PGBD"/>
    <property type="match status" value="1"/>
</dbReference>
<dbReference type="InterPro" id="IPR002477">
    <property type="entry name" value="Peptidoglycan-bd-like"/>
</dbReference>
<protein>
    <submittedName>
        <fullName evidence="2">Reverse transcriptase</fullName>
    </submittedName>
</protein>
<dbReference type="InterPro" id="IPR036366">
    <property type="entry name" value="PGBDSf"/>
</dbReference>
<evidence type="ECO:0000259" key="1">
    <source>
        <dbReference type="Pfam" id="PF01471"/>
    </source>
</evidence>
<sequence>MVKIIVMSVVVAVALNATNLTPREGMPIEAKPGQCFTKSFYPPQYTKTTKIKSTKKVIVNESSVKYEVIPAKYSIHKKKVRVSDGKEEVLSIPTVYKTIQERVLIEPKEKVWRRNNDIYSLKAFNSCVDSALKGGMDIRNATPGTCYYEHLKVEQPITVTSKILLSEATERFVVTPAKYKTVTQKIMTDSTSVELIPSAATYRKIKDKVVVEPARTEWKKTICGDRGCNQSEVICLTEVPKIYKEVTKKIVLTPSVAKKVKVTPVYKTLQVEKMVEPVKIKSIPIPAKYGTISYNKSQKLETFYWGDESTKDMPSRIRNECDKICLTETPAKYRTIKKRVVKIPASTKKVETEPQYTVVEIKKIEKEAAFKKVIIPAEYVTVVTERERTKGYSKWMPMICESNMTPSIVKKVQKALINEGFYRGDINGIWDLASKSAAREYQKSKGLAITSKLSIETMMALKIY</sequence>
<dbReference type="SUPFAM" id="SSF47090">
    <property type="entry name" value="PGBD-like"/>
    <property type="match status" value="1"/>
</dbReference>
<keyword evidence="2" id="KW-0695">RNA-directed DNA polymerase</keyword>
<proteinExistence type="predicted"/>
<dbReference type="AlphaFoldDB" id="A0A6S6SE17"/>